<dbReference type="EMBL" id="CP111021">
    <property type="protein sequence ID" value="WAR18047.1"/>
    <property type="molecule type" value="Genomic_DNA"/>
</dbReference>
<name>A0ABY7F8V0_MYAAR</name>
<proteinExistence type="predicted"/>
<feature type="domain" description="Copine C-terminal" evidence="1">
    <location>
        <begin position="59"/>
        <end position="99"/>
    </location>
</feature>
<dbReference type="InterPro" id="IPR052079">
    <property type="entry name" value="E3_ligase/Copine_domain"/>
</dbReference>
<reference evidence="2" key="1">
    <citation type="submission" date="2022-11" db="EMBL/GenBank/DDBJ databases">
        <title>Centuries of genome instability and evolution in soft-shell clam transmissible cancer (bioRxiv).</title>
        <authorList>
            <person name="Hart S.F.M."/>
            <person name="Yonemitsu M.A."/>
            <person name="Giersch R.M."/>
            <person name="Beal B.F."/>
            <person name="Arriagada G."/>
            <person name="Davis B.W."/>
            <person name="Ostrander E.A."/>
            <person name="Goff S.P."/>
            <person name="Metzger M.J."/>
        </authorList>
    </citation>
    <scope>NUCLEOTIDE SEQUENCE</scope>
    <source>
        <strain evidence="2">MELC-2E11</strain>
        <tissue evidence="2">Siphon/mantle</tissue>
    </source>
</reference>
<dbReference type="InterPro" id="IPR036465">
    <property type="entry name" value="vWFA_dom_sf"/>
</dbReference>
<organism evidence="2 3">
    <name type="scientific">Mya arenaria</name>
    <name type="common">Soft-shell clam</name>
    <dbReference type="NCBI Taxonomy" id="6604"/>
    <lineage>
        <taxon>Eukaryota</taxon>
        <taxon>Metazoa</taxon>
        <taxon>Spiralia</taxon>
        <taxon>Lophotrochozoa</taxon>
        <taxon>Mollusca</taxon>
        <taxon>Bivalvia</taxon>
        <taxon>Autobranchia</taxon>
        <taxon>Heteroconchia</taxon>
        <taxon>Euheterodonta</taxon>
        <taxon>Imparidentia</taxon>
        <taxon>Neoheterodontei</taxon>
        <taxon>Myida</taxon>
        <taxon>Myoidea</taxon>
        <taxon>Myidae</taxon>
        <taxon>Mya</taxon>
    </lineage>
</organism>
<accession>A0ABY7F8V0</accession>
<dbReference type="InterPro" id="IPR010734">
    <property type="entry name" value="Copine_C"/>
</dbReference>
<keyword evidence="3" id="KW-1185">Reference proteome</keyword>
<dbReference type="PANTHER" id="PTHR45751">
    <property type="entry name" value="COPINE FAMILY PROTEIN 1"/>
    <property type="match status" value="1"/>
</dbReference>
<evidence type="ECO:0000313" key="2">
    <source>
        <dbReference type="EMBL" id="WAR18047.1"/>
    </source>
</evidence>
<dbReference type="PANTHER" id="PTHR45751:SF11">
    <property type="entry name" value="COPINE FAMILY PROTEIN 2"/>
    <property type="match status" value="1"/>
</dbReference>
<feature type="domain" description="Copine C-terminal" evidence="1">
    <location>
        <begin position="111"/>
        <end position="212"/>
    </location>
</feature>
<dbReference type="SUPFAM" id="SSF53300">
    <property type="entry name" value="vWA-like"/>
    <property type="match status" value="1"/>
</dbReference>
<dbReference type="Pfam" id="PF07002">
    <property type="entry name" value="Copine"/>
    <property type="match status" value="2"/>
</dbReference>
<protein>
    <submittedName>
        <fullName evidence="2">CPNA2-like protein</fullName>
    </submittedName>
</protein>
<evidence type="ECO:0000313" key="3">
    <source>
        <dbReference type="Proteomes" id="UP001164746"/>
    </source>
</evidence>
<gene>
    <name evidence="2" type="ORF">MAR_032641</name>
</gene>
<dbReference type="Proteomes" id="UP001164746">
    <property type="component" value="Chromosome 10"/>
</dbReference>
<evidence type="ECO:0000259" key="1">
    <source>
        <dbReference type="Pfam" id="PF07002"/>
    </source>
</evidence>
<sequence length="218" mass="24357">MSTFKRENSLKMDQGRFQRLSEITSAMQEEGLYKCGLIFGIDYTMSNKVQGEKTFGGKCLHDISEDELNPYQEVITILGETLQPLDEDGLIPAFGFGDSRTKGDAIFPLKDVYHILVIAADGQVNSEEETTAAIVEASNWPLSIVTVGVGDGPWGTMNEFDNKLPKRNFDNFQFLCFQDVVDGARNRKTAFALHALMEIPDQYAAIEQLGLMEKLEDE</sequence>